<dbReference type="PANTHER" id="PTHR12991:SF10">
    <property type="entry name" value="GATOR COMPLEX PROTEIN NPRL2"/>
    <property type="match status" value="1"/>
</dbReference>
<sequence>MARTFRALEVESEFLSKSETKKELQNILEQLVEDLNYYSECQIPINDANTINLKLFPIYPDPPPVRDFQVPVCIIDLEMVMDKYCDLTMRRVVPRINGVNTIKKISELADVRVDLARSCVQHLLYYGCVKLVDIFQFSNVYAPKSHLNSMLNNIEAQNNCIDFVTLNGYPPVSFDRIFSLYCALKHELSVKDWIEDNEVWNHHIDVRINAIRRFFIYGVLKGYIFRIHKYPLIMQSSAVVEEELGYINGTIKEQKSYGGGMAGLVSSSVGKSVSSINYIPNNNFSISNIKRFLDGKHCFDELCTMFDCSSKELEELLKEKDKEKEICLRFLSF</sequence>
<reference evidence="2" key="1">
    <citation type="submission" date="2020-05" db="EMBL/GenBank/DDBJ databases">
        <title>Phylogenomic resolution of chytrid fungi.</title>
        <authorList>
            <person name="Stajich J.E."/>
            <person name="Amses K."/>
            <person name="Simmons R."/>
            <person name="Seto K."/>
            <person name="Myers J."/>
            <person name="Bonds A."/>
            <person name="Quandt C.A."/>
            <person name="Barry K."/>
            <person name="Liu P."/>
            <person name="Grigoriev I."/>
            <person name="Longcore J.E."/>
            <person name="James T.Y."/>
        </authorList>
    </citation>
    <scope>NUCLEOTIDE SEQUENCE</scope>
    <source>
        <strain evidence="2">JEL0476</strain>
    </source>
</reference>
<dbReference type="AlphaFoldDB" id="A0AAD5XVI7"/>
<dbReference type="Proteomes" id="UP001211065">
    <property type="component" value="Unassembled WGS sequence"/>
</dbReference>
<gene>
    <name evidence="2" type="primary">NPR2</name>
    <name evidence="2" type="ORF">HK099_004614</name>
</gene>
<dbReference type="EMBL" id="JADGJW010000330">
    <property type="protein sequence ID" value="KAJ3219719.1"/>
    <property type="molecule type" value="Genomic_DNA"/>
</dbReference>
<dbReference type="PANTHER" id="PTHR12991">
    <property type="entry name" value="NITROGEN PERMEASE REGULATOR 2/TUMOR SUPPRESSOR CANDIDATE 4"/>
    <property type="match status" value="1"/>
</dbReference>
<dbReference type="GO" id="GO:0010508">
    <property type="term" value="P:positive regulation of autophagy"/>
    <property type="evidence" value="ECO:0007669"/>
    <property type="project" value="TreeGrafter"/>
</dbReference>
<dbReference type="GO" id="GO:0005774">
    <property type="term" value="C:vacuolar membrane"/>
    <property type="evidence" value="ECO:0007669"/>
    <property type="project" value="TreeGrafter"/>
</dbReference>
<evidence type="ECO:0000313" key="3">
    <source>
        <dbReference type="Proteomes" id="UP001211065"/>
    </source>
</evidence>
<comment type="similarity">
    <text evidence="1">Belongs to the NPR2 family.</text>
</comment>
<evidence type="ECO:0000256" key="1">
    <source>
        <dbReference type="ARBA" id="ARBA00008433"/>
    </source>
</evidence>
<organism evidence="2 3">
    <name type="scientific">Clydaea vesicula</name>
    <dbReference type="NCBI Taxonomy" id="447962"/>
    <lineage>
        <taxon>Eukaryota</taxon>
        <taxon>Fungi</taxon>
        <taxon>Fungi incertae sedis</taxon>
        <taxon>Chytridiomycota</taxon>
        <taxon>Chytridiomycota incertae sedis</taxon>
        <taxon>Chytridiomycetes</taxon>
        <taxon>Lobulomycetales</taxon>
        <taxon>Lobulomycetaceae</taxon>
        <taxon>Clydaea</taxon>
    </lineage>
</organism>
<dbReference type="GO" id="GO:1904262">
    <property type="term" value="P:negative regulation of TORC1 signaling"/>
    <property type="evidence" value="ECO:0007669"/>
    <property type="project" value="TreeGrafter"/>
</dbReference>
<dbReference type="Pfam" id="PF06218">
    <property type="entry name" value="NPR2"/>
    <property type="match status" value="2"/>
</dbReference>
<protein>
    <submittedName>
        <fullName evidence="2">Nitrogen permease regulator 2</fullName>
    </submittedName>
</protein>
<keyword evidence="3" id="KW-1185">Reference proteome</keyword>
<dbReference type="GO" id="GO:0005096">
    <property type="term" value="F:GTPase activator activity"/>
    <property type="evidence" value="ECO:0007669"/>
    <property type="project" value="TreeGrafter"/>
</dbReference>
<proteinExistence type="inferred from homology"/>
<dbReference type="InterPro" id="IPR009348">
    <property type="entry name" value="NPR2-like"/>
</dbReference>
<comment type="caution">
    <text evidence="2">The sequence shown here is derived from an EMBL/GenBank/DDBJ whole genome shotgun (WGS) entry which is preliminary data.</text>
</comment>
<name>A0AAD5XVI7_9FUNG</name>
<accession>A0AAD5XVI7</accession>
<dbReference type="GO" id="GO:1990130">
    <property type="term" value="C:GATOR1 complex"/>
    <property type="evidence" value="ECO:0007669"/>
    <property type="project" value="TreeGrafter"/>
</dbReference>
<evidence type="ECO:0000313" key="2">
    <source>
        <dbReference type="EMBL" id="KAJ3219719.1"/>
    </source>
</evidence>